<evidence type="ECO:0000313" key="2">
    <source>
        <dbReference type="EMBL" id="RQG93130.1"/>
    </source>
</evidence>
<evidence type="ECO:0000256" key="1">
    <source>
        <dbReference type="SAM" id="MobiDB-lite"/>
    </source>
</evidence>
<comment type="caution">
    <text evidence="2">The sequence shown here is derived from an EMBL/GenBank/DDBJ whole genome shotgun (WGS) entry which is preliminary data.</text>
</comment>
<dbReference type="Proteomes" id="UP000273828">
    <property type="component" value="Unassembled WGS sequence"/>
</dbReference>
<evidence type="ECO:0000313" key="3">
    <source>
        <dbReference type="Proteomes" id="UP000273828"/>
    </source>
</evidence>
<gene>
    <name evidence="2" type="ORF">EA462_02695</name>
</gene>
<accession>A0A3N6M9Z0</accession>
<keyword evidence="3" id="KW-1185">Reference proteome</keyword>
<reference evidence="2 3" key="1">
    <citation type="submission" date="2018-10" db="EMBL/GenBank/DDBJ databases">
        <title>Natrarchaeobius chitinivorans gen. nov., sp. nov., and Natrarchaeobius haloalkaliphilus sp. nov., alkaliphilic, chitin-utilizing haloarchaea from hypersaline alkaline lakes.</title>
        <authorList>
            <person name="Sorokin D.Y."/>
            <person name="Elcheninov A.G."/>
            <person name="Kostrikina N.A."/>
            <person name="Bale N.J."/>
            <person name="Sinninghe Damste J.S."/>
            <person name="Khijniak T.V."/>
            <person name="Kublanov I.V."/>
            <person name="Toshchakov S.V."/>
        </authorList>
    </citation>
    <scope>NUCLEOTIDE SEQUENCE [LARGE SCALE GENOMIC DNA]</scope>
    <source>
        <strain evidence="2 3">AArcht-Sl</strain>
    </source>
</reference>
<dbReference type="RefSeq" id="WP_124177015.1">
    <property type="nucleotide sequence ID" value="NZ_REFY01000001.1"/>
</dbReference>
<feature type="compositionally biased region" description="Polar residues" evidence="1">
    <location>
        <begin position="129"/>
        <end position="138"/>
    </location>
</feature>
<protein>
    <submittedName>
        <fullName evidence="2">Uncharacterized protein</fullName>
    </submittedName>
</protein>
<dbReference type="OrthoDB" id="375353at2157"/>
<dbReference type="EMBL" id="REFY01000001">
    <property type="protein sequence ID" value="RQG93130.1"/>
    <property type="molecule type" value="Genomic_DNA"/>
</dbReference>
<organism evidence="2 3">
    <name type="scientific">Natrarchaeobius halalkaliphilus</name>
    <dbReference type="NCBI Taxonomy" id="1679091"/>
    <lineage>
        <taxon>Archaea</taxon>
        <taxon>Methanobacteriati</taxon>
        <taxon>Methanobacteriota</taxon>
        <taxon>Stenosarchaea group</taxon>
        <taxon>Halobacteria</taxon>
        <taxon>Halobacteriales</taxon>
        <taxon>Natrialbaceae</taxon>
        <taxon>Natrarchaeobius</taxon>
    </lineage>
</organism>
<feature type="region of interest" description="Disordered" evidence="1">
    <location>
        <begin position="101"/>
        <end position="147"/>
    </location>
</feature>
<name>A0A3N6M9Z0_9EURY</name>
<proteinExistence type="predicted"/>
<dbReference type="AlphaFoldDB" id="A0A3N6M9Z0"/>
<sequence>MPQPYRGRPPSVSRFTLSGGRVAVRIPRDGTHFSKLENGYPLSEEFLDHLAKDGVDAIVIDDGERSYVFDLYTYRQGNRIGHEPYPMKRVASLDDATVGLSAGETSLTGSDSDWEWVTDTDLRPPFDQSDASSSSVTHESPDEPGAE</sequence>